<dbReference type="SUPFAM" id="SSF50129">
    <property type="entry name" value="GroES-like"/>
    <property type="match status" value="1"/>
</dbReference>
<dbReference type="Gene3D" id="3.40.50.720">
    <property type="entry name" value="NAD(P)-binding Rossmann-like Domain"/>
    <property type="match status" value="1"/>
</dbReference>
<dbReference type="GO" id="GO:0016491">
    <property type="term" value="F:oxidoreductase activity"/>
    <property type="evidence" value="ECO:0007669"/>
    <property type="project" value="InterPro"/>
</dbReference>
<comment type="cofactor">
    <cofactor evidence="1">
        <name>Zn(2+)</name>
        <dbReference type="ChEBI" id="CHEBI:29105"/>
    </cofactor>
</comment>
<evidence type="ECO:0000256" key="1">
    <source>
        <dbReference type="ARBA" id="ARBA00001947"/>
    </source>
</evidence>
<proteinExistence type="inferred from homology"/>
<gene>
    <name evidence="7" type="ORF">PCL_01226</name>
    <name evidence="6" type="ORF">Purlil1_6720</name>
</gene>
<keyword evidence="4" id="KW-0862">Zinc</keyword>
<keyword evidence="3" id="KW-0479">Metal-binding</keyword>
<dbReference type="PANTHER" id="PTHR42813">
    <property type="entry name" value="ZINC-TYPE ALCOHOL DEHYDROGENASE-LIKE"/>
    <property type="match status" value="1"/>
</dbReference>
<dbReference type="SMART" id="SM00829">
    <property type="entry name" value="PKS_ER"/>
    <property type="match status" value="1"/>
</dbReference>
<evidence type="ECO:0000256" key="4">
    <source>
        <dbReference type="ARBA" id="ARBA00022833"/>
    </source>
</evidence>
<name>A0A2U3E2V0_PURLI</name>
<comment type="similarity">
    <text evidence="2">Belongs to the zinc-containing alcohol dehydrogenase family.</text>
</comment>
<dbReference type="PANTHER" id="PTHR42813:SF4">
    <property type="entry name" value="NADP-DEPENDENT ISOPROPANOL DEHYDROGENASE"/>
    <property type="match status" value="1"/>
</dbReference>
<sequence>MRPSLNGSPFAERAAAQSLPMAPGGLATALSRLCCHWLLTALDTQGSNDFGPFPIMQRLVNVARQKPLAFTAARNRTPLVLNFARYLATMKALVYRDKDRIALQDRPKPELSSPTDAIIKITKTTICGTDLHILKGDVATCKPGTILGHEGEGIVGEVGSAVTRFKPGDRVLISCISSCAKCEYCRRGMYSHCTSGGWILGNTIDGTQAEYTRVPHADSSLHAIPGAVDMGAMVMLSDIFPTALECGVQNGKVCPGSTVAIVGSGPVGLAALLTAQMYSPATIVVLDKDPKRLEVAKKLGATETINNSSEDAALAKVNEITGGKGFDTVIEAVGVPATFELCQKMLAPGGVLANVGVHGVPVKLHLDQLWAKNIAITTRLVDAGVTPMLINQVAAGKLRPVDLVTHRFKLEEGEEAYRTFSRAGETGALKVLIETGPNTIH</sequence>
<accession>A0A2U3E2V0</accession>
<dbReference type="Pfam" id="PF08240">
    <property type="entry name" value="ADH_N"/>
    <property type="match status" value="1"/>
</dbReference>
<reference evidence="6" key="3">
    <citation type="submission" date="2023-11" db="EMBL/GenBank/DDBJ databases">
        <authorList>
            <person name="Beijen E."/>
            <person name="Ohm R.A."/>
        </authorList>
    </citation>
    <scope>NUCLEOTIDE SEQUENCE</scope>
    <source>
        <strain evidence="6">CBS 150709</strain>
    </source>
</reference>
<dbReference type="InterPro" id="IPR011032">
    <property type="entry name" value="GroES-like_sf"/>
</dbReference>
<dbReference type="InterPro" id="IPR013149">
    <property type="entry name" value="ADH-like_C"/>
</dbReference>
<protein>
    <recommendedName>
        <fullName evidence="5">Enoyl reductase (ER) domain-containing protein</fullName>
    </recommendedName>
</protein>
<keyword evidence="9" id="KW-1185">Reference proteome</keyword>
<comment type="caution">
    <text evidence="7">The sequence shown here is derived from an EMBL/GenBank/DDBJ whole genome shotgun (WGS) entry which is preliminary data.</text>
</comment>
<dbReference type="SUPFAM" id="SSF51735">
    <property type="entry name" value="NAD(P)-binding Rossmann-fold domains"/>
    <property type="match status" value="1"/>
</dbReference>
<dbReference type="Gene3D" id="3.90.180.10">
    <property type="entry name" value="Medium-chain alcohol dehydrogenases, catalytic domain"/>
    <property type="match status" value="1"/>
</dbReference>
<evidence type="ECO:0000256" key="3">
    <source>
        <dbReference type="ARBA" id="ARBA00022723"/>
    </source>
</evidence>
<dbReference type="InterPro" id="IPR020843">
    <property type="entry name" value="ER"/>
</dbReference>
<evidence type="ECO:0000313" key="6">
    <source>
        <dbReference type="EMBL" id="KAK4088867.1"/>
    </source>
</evidence>
<dbReference type="CDD" id="cd08286">
    <property type="entry name" value="FDH_like_ADH2"/>
    <property type="match status" value="1"/>
</dbReference>
<dbReference type="AlphaFoldDB" id="A0A2U3E2V0"/>
<dbReference type="Pfam" id="PF00107">
    <property type="entry name" value="ADH_zinc_N"/>
    <property type="match status" value="1"/>
</dbReference>
<reference evidence="7" key="1">
    <citation type="submission" date="2015-05" db="EMBL/GenBank/DDBJ databases">
        <authorList>
            <person name="Wang D.B."/>
            <person name="Wang M."/>
        </authorList>
    </citation>
    <scope>NUCLEOTIDE SEQUENCE</scope>
    <source>
        <strain evidence="7">36-1</strain>
    </source>
</reference>
<feature type="domain" description="Enoyl reductase (ER)" evidence="5">
    <location>
        <begin position="96"/>
        <end position="433"/>
    </location>
</feature>
<dbReference type="GO" id="GO:0046872">
    <property type="term" value="F:metal ion binding"/>
    <property type="evidence" value="ECO:0007669"/>
    <property type="project" value="UniProtKB-KW"/>
</dbReference>
<evidence type="ECO:0000313" key="8">
    <source>
        <dbReference type="Proteomes" id="UP000245956"/>
    </source>
</evidence>
<organism evidence="7 8">
    <name type="scientific">Purpureocillium lilacinum</name>
    <name type="common">Paecilomyces lilacinus</name>
    <dbReference type="NCBI Taxonomy" id="33203"/>
    <lineage>
        <taxon>Eukaryota</taxon>
        <taxon>Fungi</taxon>
        <taxon>Dikarya</taxon>
        <taxon>Ascomycota</taxon>
        <taxon>Pezizomycotina</taxon>
        <taxon>Sordariomycetes</taxon>
        <taxon>Hypocreomycetidae</taxon>
        <taxon>Hypocreales</taxon>
        <taxon>Ophiocordycipitaceae</taxon>
        <taxon>Purpureocillium</taxon>
    </lineage>
</organism>
<dbReference type="Proteomes" id="UP001287286">
    <property type="component" value="Unassembled WGS sequence"/>
</dbReference>
<evidence type="ECO:0000259" key="5">
    <source>
        <dbReference type="SMART" id="SM00829"/>
    </source>
</evidence>
<dbReference type="InterPro" id="IPR036291">
    <property type="entry name" value="NAD(P)-bd_dom_sf"/>
</dbReference>
<evidence type="ECO:0000313" key="7">
    <source>
        <dbReference type="EMBL" id="PWI68841.1"/>
    </source>
</evidence>
<dbReference type="EMBL" id="JAWRVI010000022">
    <property type="protein sequence ID" value="KAK4088867.1"/>
    <property type="molecule type" value="Genomic_DNA"/>
</dbReference>
<evidence type="ECO:0000256" key="2">
    <source>
        <dbReference type="ARBA" id="ARBA00008072"/>
    </source>
</evidence>
<reference evidence="6 9" key="4">
    <citation type="journal article" date="2024" name="Microbiol. Resour. Announc.">
        <title>Genome annotations for the ascomycete fungi Trichoderma harzianum, Trichoderma aggressivum, and Purpureocillium lilacinum.</title>
        <authorList>
            <person name="Beijen E.P.W."/>
            <person name="Ohm R.A."/>
        </authorList>
    </citation>
    <scope>NUCLEOTIDE SEQUENCE [LARGE SCALE GENOMIC DNA]</scope>
    <source>
        <strain evidence="6 9">CBS 150709</strain>
    </source>
</reference>
<dbReference type="InterPro" id="IPR013154">
    <property type="entry name" value="ADH-like_N"/>
</dbReference>
<dbReference type="Proteomes" id="UP000245956">
    <property type="component" value="Unassembled WGS sequence"/>
</dbReference>
<reference evidence="7 8" key="2">
    <citation type="journal article" date="2016" name="Front. Microbiol.">
        <title>Genome and transcriptome sequences reveal the specific parasitism of the nematophagous Purpureocillium lilacinum 36-1.</title>
        <authorList>
            <person name="Xie J."/>
            <person name="Li S."/>
            <person name="Mo C."/>
            <person name="Xiao X."/>
            <person name="Peng D."/>
            <person name="Wang G."/>
            <person name="Xiao Y."/>
        </authorList>
    </citation>
    <scope>NUCLEOTIDE SEQUENCE [LARGE SCALE GENOMIC DNA]</scope>
    <source>
        <strain evidence="7 8">36-1</strain>
    </source>
</reference>
<evidence type="ECO:0000313" key="9">
    <source>
        <dbReference type="Proteomes" id="UP001287286"/>
    </source>
</evidence>
<dbReference type="EMBL" id="LCWV01000013">
    <property type="protein sequence ID" value="PWI68841.1"/>
    <property type="molecule type" value="Genomic_DNA"/>
</dbReference>